<organism evidence="2 3">
    <name type="scientific">Clostridium simiarum</name>
    <dbReference type="NCBI Taxonomy" id="2841506"/>
    <lineage>
        <taxon>Bacteria</taxon>
        <taxon>Bacillati</taxon>
        <taxon>Bacillota</taxon>
        <taxon>Clostridia</taxon>
        <taxon>Eubacteriales</taxon>
        <taxon>Clostridiaceae</taxon>
        <taxon>Clostridium</taxon>
    </lineage>
</organism>
<sequence length="374" mass="40855">MELSVIQTLALLIAFLIIGYTIKKKVKFLVDNYIPAPLIGGLLFTIVLAIVKNFITIKLNFSALPIFVAGFFLSIGLRIDFNTFKKNIKLQLLFLITAICVALMQNIVSFGIGKIFGKSAYDIVISGSLGLMGDHTLAGIVPEFAKGGKEAVQSLTSFSILTLYVGTIAGSLLFKKLKTKVDLSGNLRIPAPTFNPMEFLQHALIFVGGVSVALLPNQFGLGKYINPAGGGFMLGLILRWTFDSTKVYEVKAPNINLLGNYSLSMLLITVFSMFDITMILKISPYNLLVMIIQLAWLVALSYYVVFKLYKKNPLASYVASGLVGFSFGMPASTMSNIQCMTENEGALPLVLFIVPPVGAWLINIFNSSIIKLFL</sequence>
<feature type="transmembrane region" description="Helical" evidence="1">
    <location>
        <begin position="93"/>
        <end position="117"/>
    </location>
</feature>
<feature type="transmembrane region" description="Helical" evidence="1">
    <location>
        <begin position="6"/>
        <end position="22"/>
    </location>
</feature>
<feature type="transmembrane region" description="Helical" evidence="1">
    <location>
        <begin position="346"/>
        <end position="365"/>
    </location>
</feature>
<evidence type="ECO:0000313" key="3">
    <source>
        <dbReference type="Proteomes" id="UP000736583"/>
    </source>
</evidence>
<gene>
    <name evidence="2" type="ORF">KQI89_10685</name>
</gene>
<dbReference type="RefSeq" id="WP_216457062.1">
    <property type="nucleotide sequence ID" value="NZ_JAHLQL010000003.1"/>
</dbReference>
<feature type="transmembrane region" description="Helical" evidence="1">
    <location>
        <begin position="262"/>
        <end position="280"/>
    </location>
</feature>
<dbReference type="Pfam" id="PF03616">
    <property type="entry name" value="Glt_symporter"/>
    <property type="match status" value="2"/>
</dbReference>
<dbReference type="PANTHER" id="PTHR36178">
    <property type="entry name" value="SLR0625 PROTEIN"/>
    <property type="match status" value="1"/>
</dbReference>
<feature type="transmembrane region" description="Helical" evidence="1">
    <location>
        <begin position="61"/>
        <end position="81"/>
    </location>
</feature>
<feature type="transmembrane region" description="Helical" evidence="1">
    <location>
        <begin position="287"/>
        <end position="305"/>
    </location>
</feature>
<keyword evidence="1" id="KW-0472">Membrane</keyword>
<dbReference type="EMBL" id="JAHLQL010000003">
    <property type="protein sequence ID" value="MBU5592228.1"/>
    <property type="molecule type" value="Genomic_DNA"/>
</dbReference>
<keyword evidence="3" id="KW-1185">Reference proteome</keyword>
<name>A0ABS6F166_9CLOT</name>
<reference evidence="2 3" key="1">
    <citation type="submission" date="2021-06" db="EMBL/GenBank/DDBJ databases">
        <authorList>
            <person name="Sun Q."/>
            <person name="Li D."/>
        </authorList>
    </citation>
    <scope>NUCLEOTIDE SEQUENCE [LARGE SCALE GENOMIC DNA]</scope>
    <source>
        <strain evidence="2 3">MSJ-4</strain>
    </source>
</reference>
<feature type="transmembrane region" description="Helical" evidence="1">
    <location>
        <begin position="154"/>
        <end position="174"/>
    </location>
</feature>
<dbReference type="Proteomes" id="UP000736583">
    <property type="component" value="Unassembled WGS sequence"/>
</dbReference>
<accession>A0ABS6F166</accession>
<evidence type="ECO:0000256" key="1">
    <source>
        <dbReference type="SAM" id="Phobius"/>
    </source>
</evidence>
<feature type="transmembrane region" description="Helical" evidence="1">
    <location>
        <begin position="317"/>
        <end position="334"/>
    </location>
</feature>
<protein>
    <recommendedName>
        <fullName evidence="4">Sodium/glutamate symporter</fullName>
    </recommendedName>
</protein>
<comment type="caution">
    <text evidence="2">The sequence shown here is derived from an EMBL/GenBank/DDBJ whole genome shotgun (WGS) entry which is preliminary data.</text>
</comment>
<dbReference type="InterPro" id="IPR004445">
    <property type="entry name" value="GltS"/>
</dbReference>
<dbReference type="PANTHER" id="PTHR36178:SF1">
    <property type="entry name" value="SODIUM_GLUTAMATE SYMPORTER"/>
    <property type="match status" value="1"/>
</dbReference>
<evidence type="ECO:0000313" key="2">
    <source>
        <dbReference type="EMBL" id="MBU5592228.1"/>
    </source>
</evidence>
<feature type="transmembrane region" description="Helical" evidence="1">
    <location>
        <begin position="34"/>
        <end position="55"/>
    </location>
</feature>
<keyword evidence="1" id="KW-1133">Transmembrane helix</keyword>
<evidence type="ECO:0008006" key="4">
    <source>
        <dbReference type="Google" id="ProtNLM"/>
    </source>
</evidence>
<keyword evidence="1" id="KW-0812">Transmembrane</keyword>
<proteinExistence type="predicted"/>